<dbReference type="AlphaFoldDB" id="A0A449B7J4"/>
<feature type="transmembrane region" description="Helical" evidence="1">
    <location>
        <begin position="39"/>
        <end position="60"/>
    </location>
</feature>
<dbReference type="Proteomes" id="UP000289497">
    <property type="component" value="Chromosome"/>
</dbReference>
<evidence type="ECO:0000256" key="1">
    <source>
        <dbReference type="SAM" id="Phobius"/>
    </source>
</evidence>
<dbReference type="RefSeq" id="WP_036435348.1">
    <property type="nucleotide sequence ID" value="NZ_LR215039.1"/>
</dbReference>
<feature type="transmembrane region" description="Helical" evidence="1">
    <location>
        <begin position="72"/>
        <end position="95"/>
    </location>
</feature>
<proteinExistence type="predicted"/>
<keyword evidence="1" id="KW-0472">Membrane</keyword>
<evidence type="ECO:0000313" key="2">
    <source>
        <dbReference type="EMBL" id="VEU76550.1"/>
    </source>
</evidence>
<gene>
    <name evidence="2" type="ORF">NCTC10179_00746</name>
</gene>
<dbReference type="KEGG" id="mcou:NCTC10179_00746"/>
<keyword evidence="3" id="KW-1185">Reference proteome</keyword>
<sequence length="148" mass="16890">MKQFILRNTVDLAFFIIFAFGVSATLIASFWHIGLFFGFAIGAMLSLLSIKLNVFISNFLSQKIGSKKAIQLIYIKNAVFFLLIILTIYVVILINENYLHKHNLVLNNWNYVNKPINLIALFVGVSLALPTYALETLLKSKLHRRWNG</sequence>
<keyword evidence="1" id="KW-1133">Transmembrane helix</keyword>
<accession>A0A449B7J4</accession>
<feature type="transmembrane region" description="Helical" evidence="1">
    <location>
        <begin position="12"/>
        <end position="33"/>
    </location>
</feature>
<dbReference type="EMBL" id="LR215039">
    <property type="protein sequence ID" value="VEU76550.1"/>
    <property type="molecule type" value="Genomic_DNA"/>
</dbReference>
<evidence type="ECO:0000313" key="3">
    <source>
        <dbReference type="Proteomes" id="UP000289497"/>
    </source>
</evidence>
<feature type="transmembrane region" description="Helical" evidence="1">
    <location>
        <begin position="115"/>
        <end position="134"/>
    </location>
</feature>
<dbReference type="OrthoDB" id="400730at2"/>
<name>A0A449B7J4_9BACT</name>
<keyword evidence="1" id="KW-0812">Transmembrane</keyword>
<reference evidence="2 3" key="1">
    <citation type="submission" date="2019-01" db="EMBL/GenBank/DDBJ databases">
        <authorList>
            <consortium name="Pathogen Informatics"/>
        </authorList>
    </citation>
    <scope>NUCLEOTIDE SEQUENCE [LARGE SCALE GENOMIC DNA]</scope>
    <source>
        <strain evidence="2 3">NCTC10179</strain>
    </source>
</reference>
<protein>
    <submittedName>
        <fullName evidence="2">Uncharacterized protein</fullName>
    </submittedName>
</protein>
<organism evidence="2 3">
    <name type="scientific">Mycoplasmopsis columboralis</name>
    <dbReference type="NCBI Taxonomy" id="171282"/>
    <lineage>
        <taxon>Bacteria</taxon>
        <taxon>Bacillati</taxon>
        <taxon>Mycoplasmatota</taxon>
        <taxon>Mycoplasmoidales</taxon>
        <taxon>Metamycoplasmataceae</taxon>
        <taxon>Mycoplasmopsis</taxon>
    </lineage>
</organism>